<reference evidence="3 4" key="1">
    <citation type="submission" date="2020-06" db="EMBL/GenBank/DDBJ databases">
        <authorList>
            <person name="Chanama M."/>
        </authorList>
    </citation>
    <scope>NUCLEOTIDE SEQUENCE [LARGE SCALE GENOMIC DNA]</scope>
    <source>
        <strain evidence="3 4">TBRC6557</strain>
    </source>
</reference>
<protein>
    <submittedName>
        <fullName evidence="3">CU044_5270 family protein</fullName>
    </submittedName>
</protein>
<dbReference type="Proteomes" id="UP000546126">
    <property type="component" value="Unassembled WGS sequence"/>
</dbReference>
<keyword evidence="2" id="KW-0812">Transmembrane</keyword>
<gene>
    <name evidence="3" type="ORF">HT134_27160</name>
</gene>
<dbReference type="EMBL" id="JABWGO010000007">
    <property type="protein sequence ID" value="NUW43783.1"/>
    <property type="molecule type" value="Genomic_DNA"/>
</dbReference>
<dbReference type="InterPro" id="IPR047789">
    <property type="entry name" value="CU044_5270-like"/>
</dbReference>
<keyword evidence="2" id="KW-1133">Transmembrane helix</keyword>
<evidence type="ECO:0000313" key="3">
    <source>
        <dbReference type="EMBL" id="NUW43783.1"/>
    </source>
</evidence>
<evidence type="ECO:0000256" key="2">
    <source>
        <dbReference type="SAM" id="Phobius"/>
    </source>
</evidence>
<accession>A0A7Y6ITF4</accession>
<sequence length="439" mass="45480">MTDLNGRPFPGLPDDRTDLDAVRALLGSPEPSLETVVDGRARLLAALARDTGDTVGDTGPLADAGPYAGVGAGDAAPAEIREEPVPLRAVHDHAPRTAGRMRRRLATAGAGLAAAATILVAAVVAAPGGPVTSTGPGAPATTAQDPPSASSTTSAGAGKARAVLLAAADAVAGQPAGQGAYWRTTTVTWWQTPTGDGAYVLELGLSEEMWLARRPGDKSWRIKRPLGAKPATASDEAAWRKAGSPSSWNMGPSGAPAADVVEAKPGEPVVSELRGTWRGSGGDLAKQSLSWDDLAAIPGDVDGLRAYLTRLVTETGAKGSADDPEKLRDLLGEAAVRIAADLPVTPRVRASAFRLLATMPGVRAEGQATDRLGREGQAIVYRSDGRVKARIVVDPRTGRTLARQTTTLDTARDGGEIPLHAETAYERIGWTDQRPPGRR</sequence>
<evidence type="ECO:0000256" key="1">
    <source>
        <dbReference type="SAM" id="MobiDB-lite"/>
    </source>
</evidence>
<proteinExistence type="predicted"/>
<name>A0A7Y6ITF4_9ACTN</name>
<feature type="transmembrane region" description="Helical" evidence="2">
    <location>
        <begin position="105"/>
        <end position="126"/>
    </location>
</feature>
<keyword evidence="2" id="KW-0472">Membrane</keyword>
<dbReference type="AlphaFoldDB" id="A0A7Y6ITF4"/>
<comment type="caution">
    <text evidence="3">The sequence shown here is derived from an EMBL/GenBank/DDBJ whole genome shotgun (WGS) entry which is preliminary data.</text>
</comment>
<feature type="region of interest" description="Disordered" evidence="1">
    <location>
        <begin position="133"/>
        <end position="155"/>
    </location>
</feature>
<dbReference type="RefSeq" id="WP_175603293.1">
    <property type="nucleotide sequence ID" value="NZ_JABWGO010000007.1"/>
</dbReference>
<evidence type="ECO:0000313" key="4">
    <source>
        <dbReference type="Proteomes" id="UP000546126"/>
    </source>
</evidence>
<organism evidence="3 4">
    <name type="scientific">Nonomuraea rhodomycinica</name>
    <dbReference type="NCBI Taxonomy" id="1712872"/>
    <lineage>
        <taxon>Bacteria</taxon>
        <taxon>Bacillati</taxon>
        <taxon>Actinomycetota</taxon>
        <taxon>Actinomycetes</taxon>
        <taxon>Streptosporangiales</taxon>
        <taxon>Streptosporangiaceae</taxon>
        <taxon>Nonomuraea</taxon>
    </lineage>
</organism>
<keyword evidence="4" id="KW-1185">Reference proteome</keyword>
<dbReference type="NCBIfam" id="NF038083">
    <property type="entry name" value="CU044_5270_fam"/>
    <property type="match status" value="1"/>
</dbReference>